<evidence type="ECO:0000259" key="4">
    <source>
        <dbReference type="Pfam" id="PF02872"/>
    </source>
</evidence>
<feature type="domain" description="5'-Nucleotidase C-terminal" evidence="4">
    <location>
        <begin position="324"/>
        <end position="477"/>
    </location>
</feature>
<dbReference type="PRINTS" id="PR01607">
    <property type="entry name" value="APYRASEFAMLY"/>
</dbReference>
<dbReference type="InterPro" id="IPR008334">
    <property type="entry name" value="5'-Nucleotdase_C"/>
</dbReference>
<keyword evidence="2" id="KW-0378">Hydrolase</keyword>
<keyword evidence="1 2" id="KW-0732">Signal</keyword>
<proteinExistence type="inferred from homology"/>
<dbReference type="Gene3D" id="3.90.780.10">
    <property type="entry name" value="5'-Nucleotidase, C-terminal domain"/>
    <property type="match status" value="1"/>
</dbReference>
<dbReference type="SUPFAM" id="SSF56300">
    <property type="entry name" value="Metallo-dependent phosphatases"/>
    <property type="match status" value="1"/>
</dbReference>
<keyword evidence="6" id="KW-1185">Reference proteome</keyword>
<dbReference type="GO" id="GO:0016788">
    <property type="term" value="F:hydrolase activity, acting on ester bonds"/>
    <property type="evidence" value="ECO:0007669"/>
    <property type="project" value="InterPro"/>
</dbReference>
<dbReference type="GO" id="GO:0046872">
    <property type="term" value="F:metal ion binding"/>
    <property type="evidence" value="ECO:0007669"/>
    <property type="project" value="InterPro"/>
</dbReference>
<dbReference type="Proteomes" id="UP000257144">
    <property type="component" value="Unassembled WGS sequence"/>
</dbReference>
<dbReference type="PANTHER" id="PTHR11575">
    <property type="entry name" value="5'-NUCLEOTIDASE-RELATED"/>
    <property type="match status" value="1"/>
</dbReference>
<evidence type="ECO:0000256" key="1">
    <source>
        <dbReference type="ARBA" id="ARBA00022729"/>
    </source>
</evidence>
<dbReference type="GO" id="GO:0000166">
    <property type="term" value="F:nucleotide binding"/>
    <property type="evidence" value="ECO:0007669"/>
    <property type="project" value="UniProtKB-KW"/>
</dbReference>
<dbReference type="AlphaFoldDB" id="A0A3D8GSW5"/>
<evidence type="ECO:0000256" key="2">
    <source>
        <dbReference type="RuleBase" id="RU362119"/>
    </source>
</evidence>
<dbReference type="InterPro" id="IPR004843">
    <property type="entry name" value="Calcineurin-like_PHP"/>
</dbReference>
<feature type="domain" description="Calcineurin-like phosphoesterase" evidence="3">
    <location>
        <begin position="40"/>
        <end position="248"/>
    </location>
</feature>
<reference evidence="5 6" key="1">
    <citation type="submission" date="2018-07" db="EMBL/GenBank/DDBJ databases">
        <title>Bacillus sp. YLB-04 draft genome sequence.</title>
        <authorList>
            <person name="Yu L."/>
            <person name="Tang X."/>
        </authorList>
    </citation>
    <scope>NUCLEOTIDE SEQUENCE [LARGE SCALE GENOMIC DNA]</scope>
    <source>
        <strain evidence="5 6">YLB-04</strain>
    </source>
</reference>
<name>A0A3D8GSW5_9BACI</name>
<feature type="signal peptide" evidence="2">
    <location>
        <begin position="1"/>
        <end position="26"/>
    </location>
</feature>
<dbReference type="EMBL" id="QNQT01000002">
    <property type="protein sequence ID" value="RDU37564.1"/>
    <property type="molecule type" value="Genomic_DNA"/>
</dbReference>
<dbReference type="GO" id="GO:0009166">
    <property type="term" value="P:nucleotide catabolic process"/>
    <property type="evidence" value="ECO:0007669"/>
    <property type="project" value="InterPro"/>
</dbReference>
<dbReference type="InterPro" id="IPR006146">
    <property type="entry name" value="5'-Nucleotdase_CS"/>
</dbReference>
<dbReference type="PANTHER" id="PTHR11575:SF24">
    <property type="entry name" value="5'-NUCLEOTIDASE"/>
    <property type="match status" value="1"/>
</dbReference>
<dbReference type="RefSeq" id="WP_115451236.1">
    <property type="nucleotide sequence ID" value="NZ_QNQT01000002.1"/>
</dbReference>
<evidence type="ECO:0000313" key="6">
    <source>
        <dbReference type="Proteomes" id="UP000257144"/>
    </source>
</evidence>
<dbReference type="Gene3D" id="3.60.21.10">
    <property type="match status" value="1"/>
</dbReference>
<dbReference type="Pfam" id="PF02872">
    <property type="entry name" value="5_nucleotid_C"/>
    <property type="match status" value="1"/>
</dbReference>
<organism evidence="5 6">
    <name type="scientific">Neobacillus piezotolerans</name>
    <dbReference type="NCBI Taxonomy" id="2259171"/>
    <lineage>
        <taxon>Bacteria</taxon>
        <taxon>Bacillati</taxon>
        <taxon>Bacillota</taxon>
        <taxon>Bacilli</taxon>
        <taxon>Bacillales</taxon>
        <taxon>Bacillaceae</taxon>
        <taxon>Neobacillus</taxon>
    </lineage>
</organism>
<dbReference type="InterPro" id="IPR006179">
    <property type="entry name" value="5_nucleotidase/apyrase"/>
</dbReference>
<feature type="chain" id="PRO_5039747214" evidence="2">
    <location>
        <begin position="27"/>
        <end position="616"/>
    </location>
</feature>
<dbReference type="Pfam" id="PF00149">
    <property type="entry name" value="Metallophos"/>
    <property type="match status" value="1"/>
</dbReference>
<accession>A0A3D8GSW5</accession>
<comment type="similarity">
    <text evidence="2">Belongs to the 5'-nucleotidase family.</text>
</comment>
<gene>
    <name evidence="5" type="ORF">DRW41_06900</name>
</gene>
<sequence>MKNMKKGLIALVSAVVVGSGFGLNFASPVETAQAASKKITILHTNDSHGRVEESSADGMGFAKISTLVKQYEAQNPNTLLLDAGDTFHGTTFATLEKGESIAKVLNAVGYDGMAAGNHDFNYGYQTLLELTKKVNFPVLSANVRKKSDNSQILQPYEIKEVDGIKVGIFGLSTPETHYKTHPKNVEGLQFTDPVEEAKAMVAELKSKNVDVIVAVTHLGIDASSTDTSIKVAKGAPGIDLIVDGHSHSTLVEGLKEGNDTLIVSAGEYTKNLGVVELTFEGNKLVDKKAHLITKEQAKDVTPDPAILDVVKKVKDSQKEILSQVIGETGVVLDGERSQVRGGETNLGNLITDAMIDLTGADIAITNGGGIRASIPVGKITKGHVITVLPFGNYIVTKKLTGAQIKAGIENGVDSYPEPKGAFPHIGGMSFAIDVTREKGDRVHSLKVNGKPMEMDKEYLVATNDFMAAGGDEYTSFKDSPIVNEFPALDEALMNYIGKRGVLNRKVEGRIVAKTVEEVKKEEELLNRPVPVVYWDGTLMKRNQIGRISILHSVNLMKFDADGNAVVVRELKAGERYRVYSYNGTYGVGAGYFISDNGANTRYETPSKHKLALLRAN</sequence>
<dbReference type="InterPro" id="IPR036907">
    <property type="entry name" value="5'-Nucleotdase_C_sf"/>
</dbReference>
<dbReference type="CDD" id="cd00845">
    <property type="entry name" value="MPP_UshA_N_like"/>
    <property type="match status" value="1"/>
</dbReference>
<dbReference type="GO" id="GO:0030288">
    <property type="term" value="C:outer membrane-bounded periplasmic space"/>
    <property type="evidence" value="ECO:0007669"/>
    <property type="project" value="TreeGrafter"/>
</dbReference>
<evidence type="ECO:0000259" key="3">
    <source>
        <dbReference type="Pfam" id="PF00149"/>
    </source>
</evidence>
<dbReference type="SUPFAM" id="SSF55816">
    <property type="entry name" value="5'-nucleotidase (syn. UDP-sugar hydrolase), C-terminal domain"/>
    <property type="match status" value="1"/>
</dbReference>
<comment type="caution">
    <text evidence="5">The sequence shown here is derived from an EMBL/GenBank/DDBJ whole genome shotgun (WGS) entry which is preliminary data.</text>
</comment>
<dbReference type="OrthoDB" id="9801679at2"/>
<keyword evidence="2" id="KW-0547">Nucleotide-binding</keyword>
<evidence type="ECO:0000313" key="5">
    <source>
        <dbReference type="EMBL" id="RDU37564.1"/>
    </source>
</evidence>
<dbReference type="PROSITE" id="PS00785">
    <property type="entry name" value="5_NUCLEOTIDASE_1"/>
    <property type="match status" value="1"/>
</dbReference>
<dbReference type="InterPro" id="IPR029052">
    <property type="entry name" value="Metallo-depent_PP-like"/>
</dbReference>
<protein>
    <submittedName>
        <fullName evidence="5">Multifunctional 2',3'-cyclic-nucleotide 2'-phosphodiesterase/5'-nucleotidase/3'-nucleotidase</fullName>
    </submittedName>
</protein>